<dbReference type="GeneID" id="29080405"/>
<reference evidence="3" key="1">
    <citation type="submission" date="2016-07" db="EMBL/GenBank/DDBJ databases">
        <authorList>
            <person name="Florea S."/>
            <person name="Webb J.S."/>
            <person name="Jaromczyk J."/>
            <person name="Schardl C.L."/>
        </authorList>
    </citation>
    <scope>NUCLEOTIDE SEQUENCE [LARGE SCALE GENOMIC DNA]</scope>
</reference>
<dbReference type="Proteomes" id="UP000202170">
    <property type="component" value="Segment"/>
</dbReference>
<dbReference type="KEGG" id="vg:29080405"/>
<evidence type="ECO:0000313" key="3">
    <source>
        <dbReference type="Proteomes" id="UP000202170"/>
    </source>
</evidence>
<name>A0A1B3AYJ1_9CAUD</name>
<sequence>MGEKRSRGRQLRKEAAPARRAQRQADAIIAGMFMNIAERSHARRNPKEN</sequence>
<evidence type="ECO:0000256" key="1">
    <source>
        <dbReference type="SAM" id="MobiDB-lite"/>
    </source>
</evidence>
<gene>
    <name evidence="2" type="primary">141</name>
    <name evidence="2" type="ORF">SEA_BANTAM_141</name>
</gene>
<evidence type="ECO:0000313" key="2">
    <source>
        <dbReference type="EMBL" id="AOE43830.1"/>
    </source>
</evidence>
<feature type="region of interest" description="Disordered" evidence="1">
    <location>
        <begin position="1"/>
        <end position="23"/>
    </location>
</feature>
<feature type="compositionally biased region" description="Basic and acidic residues" evidence="1">
    <location>
        <begin position="1"/>
        <end position="17"/>
    </location>
</feature>
<dbReference type="EMBL" id="KX557272">
    <property type="protein sequence ID" value="AOE43830.1"/>
    <property type="molecule type" value="Genomic_DNA"/>
</dbReference>
<accession>A0A1B3AYJ1</accession>
<organism evidence="2 3">
    <name type="scientific">Gordonia phage Bantam</name>
    <dbReference type="NCBI Taxonomy" id="1887641"/>
    <lineage>
        <taxon>Viruses</taxon>
        <taxon>Duplodnaviria</taxon>
        <taxon>Heunggongvirae</taxon>
        <taxon>Uroviricota</taxon>
        <taxon>Caudoviricetes</taxon>
        <taxon>Bantamvirus</taxon>
        <taxon>Bantamvirus bantam</taxon>
    </lineage>
</organism>
<keyword evidence="3" id="KW-1185">Reference proteome</keyword>
<protein>
    <submittedName>
        <fullName evidence="2">Uncharacterized protein</fullName>
    </submittedName>
</protein>
<dbReference type="RefSeq" id="YP_009287609.1">
    <property type="nucleotide sequence ID" value="NC_031074.1"/>
</dbReference>
<proteinExistence type="predicted"/>